<dbReference type="EMBL" id="JAULSU010000004">
    <property type="protein sequence ID" value="KAK0619062.1"/>
    <property type="molecule type" value="Genomic_DNA"/>
</dbReference>
<dbReference type="Proteomes" id="UP001175000">
    <property type="component" value="Unassembled WGS sequence"/>
</dbReference>
<organism evidence="1 2">
    <name type="scientific">Immersiella caudata</name>
    <dbReference type="NCBI Taxonomy" id="314043"/>
    <lineage>
        <taxon>Eukaryota</taxon>
        <taxon>Fungi</taxon>
        <taxon>Dikarya</taxon>
        <taxon>Ascomycota</taxon>
        <taxon>Pezizomycotina</taxon>
        <taxon>Sordariomycetes</taxon>
        <taxon>Sordariomycetidae</taxon>
        <taxon>Sordariales</taxon>
        <taxon>Lasiosphaeriaceae</taxon>
        <taxon>Immersiella</taxon>
    </lineage>
</organism>
<proteinExistence type="predicted"/>
<keyword evidence="2" id="KW-1185">Reference proteome</keyword>
<sequence>MSTLLVKLFVREDIPAHRAINLPLQPAVIVFLVFMLARRTIHPPEAMIAFWLLGGSPSSLRWGLAQRMGIVARLCKAGEKSKSLHQQLFKISGRTLTPSSSFKTQQYSFVLSSRNQILGVFVRDGQLLPMALPRASTAFSEDPATVCLRAIVTGLLSLYDADATTAIITAFIPGTLARHPDERAEFDISPPVMAAFRDDIEGIEAVAVEEDNNLLRQLVLEHVT</sequence>
<reference evidence="1" key="1">
    <citation type="submission" date="2023-06" db="EMBL/GenBank/DDBJ databases">
        <title>Genome-scale phylogeny and comparative genomics of the fungal order Sordariales.</title>
        <authorList>
            <consortium name="Lawrence Berkeley National Laboratory"/>
            <person name="Hensen N."/>
            <person name="Bonometti L."/>
            <person name="Westerberg I."/>
            <person name="Brannstrom I.O."/>
            <person name="Guillou S."/>
            <person name="Cros-Aarteil S."/>
            <person name="Calhoun S."/>
            <person name="Haridas S."/>
            <person name="Kuo A."/>
            <person name="Mondo S."/>
            <person name="Pangilinan J."/>
            <person name="Riley R."/>
            <person name="Labutti K."/>
            <person name="Andreopoulos B."/>
            <person name="Lipzen A."/>
            <person name="Chen C."/>
            <person name="Yanf M."/>
            <person name="Daum C."/>
            <person name="Ng V."/>
            <person name="Clum A."/>
            <person name="Steindorff A."/>
            <person name="Ohm R."/>
            <person name="Martin F."/>
            <person name="Silar P."/>
            <person name="Natvig D."/>
            <person name="Lalanne C."/>
            <person name="Gautier V."/>
            <person name="Ament-Velasquez S.L."/>
            <person name="Kruys A."/>
            <person name="Hutchinson M.I."/>
            <person name="Powell A.J."/>
            <person name="Barry K."/>
            <person name="Miller A.N."/>
            <person name="Grigoriev I.V."/>
            <person name="Debuchy R."/>
            <person name="Gladieux P."/>
            <person name="Thoren M.H."/>
            <person name="Johannesson H."/>
        </authorList>
    </citation>
    <scope>NUCLEOTIDE SEQUENCE</scope>
    <source>
        <strain evidence="1">CBS 606.72</strain>
    </source>
</reference>
<dbReference type="AlphaFoldDB" id="A0AA39WPE9"/>
<comment type="caution">
    <text evidence="1">The sequence shown here is derived from an EMBL/GenBank/DDBJ whole genome shotgun (WGS) entry which is preliminary data.</text>
</comment>
<gene>
    <name evidence="1" type="ORF">B0T14DRAFT_602962</name>
</gene>
<accession>A0AA39WPE9</accession>
<protein>
    <submittedName>
        <fullName evidence="1">Uncharacterized protein</fullName>
    </submittedName>
</protein>
<evidence type="ECO:0000313" key="2">
    <source>
        <dbReference type="Proteomes" id="UP001175000"/>
    </source>
</evidence>
<evidence type="ECO:0000313" key="1">
    <source>
        <dbReference type="EMBL" id="KAK0619062.1"/>
    </source>
</evidence>
<name>A0AA39WPE9_9PEZI</name>